<evidence type="ECO:0008006" key="3">
    <source>
        <dbReference type="Google" id="ProtNLM"/>
    </source>
</evidence>
<proteinExistence type="predicted"/>
<evidence type="ECO:0000313" key="2">
    <source>
        <dbReference type="Proteomes" id="UP000051297"/>
    </source>
</evidence>
<dbReference type="Proteomes" id="UP000051297">
    <property type="component" value="Unassembled WGS sequence"/>
</dbReference>
<dbReference type="STRING" id="1576480.XU08_C0001G0011"/>
<gene>
    <name evidence="1" type="ORF">XU08_C0001G0011</name>
</gene>
<dbReference type="SUPFAM" id="SSF53335">
    <property type="entry name" value="S-adenosyl-L-methionine-dependent methyltransferases"/>
    <property type="match status" value="1"/>
</dbReference>
<name>A0A0T5ZY69_UNCKA</name>
<protein>
    <recommendedName>
        <fullName evidence="3">SAM-dependent methyltransferase</fullName>
    </recommendedName>
</protein>
<comment type="caution">
    <text evidence="1">The sequence shown here is derived from an EMBL/GenBank/DDBJ whole genome shotgun (WGS) entry which is preliminary data.</text>
</comment>
<organism evidence="1 2">
    <name type="scientific">candidate division WWE3 bacterium CSP1-7</name>
    <dbReference type="NCBI Taxonomy" id="1576480"/>
    <lineage>
        <taxon>Bacteria</taxon>
        <taxon>Katanobacteria</taxon>
    </lineage>
</organism>
<dbReference type="PATRIC" id="fig|1576480.3.peg.11"/>
<sequence>MSKAANVPSSFRDPSGFLFTKEGVLYRQVNKSYQPDFDLLIGSGLYQRLVKEDLMIPFKKVSLDLAPTGDAYQVVQPQAVDFISYPYEWCFSELKDAALLTLKIQKMALEYGMSLKDASAYNIQFVKGQPVLIDHLSFEKFEEKPWVAYRQFCQHFLAPLALASYSDIRLIQLMRIYIDGIPLDLAAKLLPKKALIRPQLLAHLYLHAKSQQFFAGRPQSGGMERAIRFRKSQLLGLVSGLEGAVRGLEWKPRGTEWADYYENTNYSRGAFRNKAEIVERFVRSVKPRIVWDLGANTGEFSRVAMKSSKLIVSSDIDPAAVEINYREVKSKGENRILPLVLDLTNPSGALGWAGQERMSFAERGPADTVMALALVHHLAISNNLPFAKIAEFFAGICREFLIIEFVPKEDSQVQRLLATREDIFDHYTQDDFEREFGKLFTVTVKESVKGSKRTVYLLKKK</sequence>
<dbReference type="EMBL" id="LDXK01000001">
    <property type="protein sequence ID" value="KRT67605.1"/>
    <property type="molecule type" value="Genomic_DNA"/>
</dbReference>
<reference evidence="1 2" key="1">
    <citation type="submission" date="2015-05" db="EMBL/GenBank/DDBJ databases">
        <title>Critical biogeochemical functions in the subsurface are associated with bacteria from new phyla and little studied lineages.</title>
        <authorList>
            <person name="Hug L.A."/>
            <person name="Thomas B.C."/>
            <person name="Sharon I."/>
            <person name="Brown C.T."/>
            <person name="Sharma R."/>
            <person name="Hettich R.L."/>
            <person name="Wilkins M.J."/>
            <person name="Williams K.H."/>
            <person name="Singh A."/>
            <person name="Banfield J.F."/>
        </authorList>
    </citation>
    <scope>NUCLEOTIDE SEQUENCE [LARGE SCALE GENOMIC DNA]</scope>
    <source>
        <strain evidence="1">CSP1-7</strain>
    </source>
</reference>
<dbReference type="AlphaFoldDB" id="A0A0T5ZY69"/>
<evidence type="ECO:0000313" key="1">
    <source>
        <dbReference type="EMBL" id="KRT67605.1"/>
    </source>
</evidence>
<accession>A0A0T5ZY69</accession>
<dbReference type="Gene3D" id="3.40.50.150">
    <property type="entry name" value="Vaccinia Virus protein VP39"/>
    <property type="match status" value="1"/>
</dbReference>
<dbReference type="InterPro" id="IPR029063">
    <property type="entry name" value="SAM-dependent_MTases_sf"/>
</dbReference>